<comment type="caution">
    <text evidence="2">The sequence shown here is derived from an EMBL/GenBank/DDBJ whole genome shotgun (WGS) entry which is preliminary data.</text>
</comment>
<dbReference type="SUPFAM" id="SSF52540">
    <property type="entry name" value="P-loop containing nucleoside triphosphate hydrolases"/>
    <property type="match status" value="1"/>
</dbReference>
<dbReference type="Gene3D" id="3.40.50.300">
    <property type="entry name" value="P-loop containing nucleotide triphosphate hydrolases"/>
    <property type="match status" value="1"/>
</dbReference>
<keyword evidence="3" id="KW-1185">Reference proteome</keyword>
<dbReference type="PANTHER" id="PTHR30050:SF4">
    <property type="entry name" value="ATP-BINDING PROTEIN RV3427C IN INSERTION SEQUENCE-RELATED"/>
    <property type="match status" value="1"/>
</dbReference>
<organism evidence="2 3">
    <name type="scientific">Paeniglutamicibacter antarcticus</name>
    <dbReference type="NCBI Taxonomy" id="494023"/>
    <lineage>
        <taxon>Bacteria</taxon>
        <taxon>Bacillati</taxon>
        <taxon>Actinomycetota</taxon>
        <taxon>Actinomycetes</taxon>
        <taxon>Micrococcales</taxon>
        <taxon>Micrococcaceae</taxon>
        <taxon>Paeniglutamicibacter</taxon>
    </lineage>
</organism>
<name>A0ABP9TPG7_9MICC</name>
<reference evidence="3" key="1">
    <citation type="journal article" date="2019" name="Int. J. Syst. Evol. Microbiol.">
        <title>The Global Catalogue of Microorganisms (GCM) 10K type strain sequencing project: providing services to taxonomists for standard genome sequencing and annotation.</title>
        <authorList>
            <consortium name="The Broad Institute Genomics Platform"/>
            <consortium name="The Broad Institute Genome Sequencing Center for Infectious Disease"/>
            <person name="Wu L."/>
            <person name="Ma J."/>
        </authorList>
    </citation>
    <scope>NUCLEOTIDE SEQUENCE [LARGE SCALE GENOMIC DNA]</scope>
    <source>
        <strain evidence="3">JCM 18952</strain>
    </source>
</reference>
<dbReference type="EMBL" id="BAABLK010000067">
    <property type="protein sequence ID" value="GAA5228497.1"/>
    <property type="molecule type" value="Genomic_DNA"/>
</dbReference>
<evidence type="ECO:0000259" key="1">
    <source>
        <dbReference type="Pfam" id="PF01695"/>
    </source>
</evidence>
<dbReference type="RefSeq" id="WP_345468829.1">
    <property type="nucleotide sequence ID" value="NZ_BAABLK010000067.1"/>
</dbReference>
<dbReference type="PIRSF" id="PIRSF003073">
    <property type="entry name" value="DNAC_TnpB_IstB"/>
    <property type="match status" value="1"/>
</dbReference>
<dbReference type="Proteomes" id="UP001501257">
    <property type="component" value="Unassembled WGS sequence"/>
</dbReference>
<protein>
    <submittedName>
        <fullName evidence="2">IS21-like element ISRsp2 family helper ATPase IstB</fullName>
    </submittedName>
</protein>
<dbReference type="InterPro" id="IPR002611">
    <property type="entry name" value="IstB_ATP-bd"/>
</dbReference>
<dbReference type="InterPro" id="IPR027417">
    <property type="entry name" value="P-loop_NTPase"/>
</dbReference>
<sequence>MPIFTSEDHEKFKALRITKVAAALEVLLADESNEQVLPETLFRQAVDDALESRRSARIERLISQACLPFADASIAELDYRQDRGGLNAVQMSRYAKNDWGREQMNVVITGMSGAGKTHLACAIAVSACHNEHSVRYWRMDNLGLALVSVHDDHIAHRNLLDQLKDVDLLILDDFLTIGIDARATNDLFTVLADRDRRLPTMVLSQTGPEYWVQMIHDRVAADSIVNRLANNSRHIKLGTVDMRREENMRKRRAEDHWN</sequence>
<evidence type="ECO:0000313" key="3">
    <source>
        <dbReference type="Proteomes" id="UP001501257"/>
    </source>
</evidence>
<dbReference type="InterPro" id="IPR028350">
    <property type="entry name" value="DNAC/IstB-like"/>
</dbReference>
<evidence type="ECO:0000313" key="2">
    <source>
        <dbReference type="EMBL" id="GAA5228497.1"/>
    </source>
</evidence>
<feature type="domain" description="IstB-like ATP-binding" evidence="1">
    <location>
        <begin position="12"/>
        <end position="246"/>
    </location>
</feature>
<gene>
    <name evidence="2" type="primary">istB_3</name>
    <name evidence="2" type="ORF">GCM10025778_30350</name>
</gene>
<dbReference type="PANTHER" id="PTHR30050">
    <property type="entry name" value="CHROMOSOMAL REPLICATION INITIATOR PROTEIN DNAA"/>
    <property type="match status" value="1"/>
</dbReference>
<proteinExistence type="predicted"/>
<accession>A0ABP9TPG7</accession>
<dbReference type="Pfam" id="PF01695">
    <property type="entry name" value="IstB_IS21"/>
    <property type="match status" value="1"/>
</dbReference>